<accession>A4J6M4</accession>
<evidence type="ECO:0000256" key="3">
    <source>
        <dbReference type="ARBA" id="ARBA00022723"/>
    </source>
</evidence>
<dbReference type="HOGENOM" id="CLU_095256_0_0_9"/>
<dbReference type="Proteomes" id="UP000001556">
    <property type="component" value="Chromosome"/>
</dbReference>
<reference evidence="8 9" key="1">
    <citation type="submission" date="2007-03" db="EMBL/GenBank/DDBJ databases">
        <title>Complete sequence of Desulfotomaculum reducens MI-1.</title>
        <authorList>
            <consortium name="US DOE Joint Genome Institute"/>
            <person name="Copeland A."/>
            <person name="Lucas S."/>
            <person name="Lapidus A."/>
            <person name="Barry K."/>
            <person name="Detter J.C."/>
            <person name="Glavina del Rio T."/>
            <person name="Hammon N."/>
            <person name="Israni S."/>
            <person name="Dalin E."/>
            <person name="Tice H."/>
            <person name="Pitluck S."/>
            <person name="Sims D."/>
            <person name="Brettin T."/>
            <person name="Bruce D."/>
            <person name="Han C."/>
            <person name="Tapia R."/>
            <person name="Schmutz J."/>
            <person name="Larimer F."/>
            <person name="Land M."/>
            <person name="Hauser L."/>
            <person name="Kyrpides N."/>
            <person name="Kim E."/>
            <person name="Tebo B.M."/>
            <person name="Richardson P."/>
        </authorList>
    </citation>
    <scope>NUCLEOTIDE SEQUENCE [LARGE SCALE GENOMIC DNA]</scope>
    <source>
        <strain evidence="8 9">MI-1</strain>
    </source>
</reference>
<keyword evidence="4" id="KW-0249">Electron transport</keyword>
<dbReference type="GO" id="GO:0005506">
    <property type="term" value="F:iron ion binding"/>
    <property type="evidence" value="ECO:0007669"/>
    <property type="project" value="InterPro"/>
</dbReference>
<dbReference type="PANTHER" id="PTHR43865">
    <property type="entry name" value="RUBRERYTHRIN-RELATED"/>
    <property type="match status" value="1"/>
</dbReference>
<dbReference type="InterPro" id="IPR012347">
    <property type="entry name" value="Ferritin-like"/>
</dbReference>
<keyword evidence="2" id="KW-0813">Transport</keyword>
<dbReference type="Gene3D" id="1.20.1260.10">
    <property type="match status" value="1"/>
</dbReference>
<dbReference type="EMBL" id="CP000612">
    <property type="protein sequence ID" value="ABO50727.1"/>
    <property type="molecule type" value="Genomic_DNA"/>
</dbReference>
<dbReference type="SUPFAM" id="SSF57802">
    <property type="entry name" value="Rubredoxin-like"/>
    <property type="match status" value="1"/>
</dbReference>
<evidence type="ECO:0000256" key="2">
    <source>
        <dbReference type="ARBA" id="ARBA00022448"/>
    </source>
</evidence>
<dbReference type="eggNOG" id="COG1592">
    <property type="taxonomic scope" value="Bacteria"/>
</dbReference>
<dbReference type="Pfam" id="PF21349">
    <property type="entry name" value="RUBY_RBDX"/>
    <property type="match status" value="1"/>
</dbReference>
<dbReference type="InterPro" id="IPR009040">
    <property type="entry name" value="Ferritin-like_diiron"/>
</dbReference>
<dbReference type="FunFam" id="2.20.28.10:FF:000018">
    <property type="entry name" value="Rubrerythrin"/>
    <property type="match status" value="1"/>
</dbReference>
<dbReference type="InterPro" id="IPR048574">
    <property type="entry name" value="RUBY_RBDX"/>
</dbReference>
<dbReference type="CDD" id="cd00729">
    <property type="entry name" value="rubredoxin_SM"/>
    <property type="match status" value="1"/>
</dbReference>
<evidence type="ECO:0000256" key="4">
    <source>
        <dbReference type="ARBA" id="ARBA00022982"/>
    </source>
</evidence>
<dbReference type="InterPro" id="IPR024934">
    <property type="entry name" value="Rubredoxin-like_dom"/>
</dbReference>
<feature type="domain" description="Ferritin-like diiron" evidence="7">
    <location>
        <begin position="2"/>
        <end position="132"/>
    </location>
</feature>
<proteinExistence type="predicted"/>
<dbReference type="Pfam" id="PF02915">
    <property type="entry name" value="Rubrerythrin"/>
    <property type="match status" value="1"/>
</dbReference>
<organism evidence="8 9">
    <name type="scientific">Desulforamulus reducens (strain ATCC BAA-1160 / DSM 100696 / MI-1)</name>
    <name type="common">Desulfotomaculum reducens</name>
    <dbReference type="NCBI Taxonomy" id="349161"/>
    <lineage>
        <taxon>Bacteria</taxon>
        <taxon>Bacillati</taxon>
        <taxon>Bacillota</taxon>
        <taxon>Clostridia</taxon>
        <taxon>Eubacteriales</taxon>
        <taxon>Peptococcaceae</taxon>
        <taxon>Desulforamulus</taxon>
    </lineage>
</organism>
<dbReference type="NCBIfam" id="NF045767">
    <property type="entry name" value="RuberyRbr"/>
    <property type="match status" value="1"/>
</dbReference>
<feature type="domain" description="Rubredoxin-like" evidence="6">
    <location>
        <begin position="139"/>
        <end position="173"/>
    </location>
</feature>
<dbReference type="RefSeq" id="WP_011878529.1">
    <property type="nucleotide sequence ID" value="NC_009253.1"/>
</dbReference>
<dbReference type="PROSITE" id="PS50903">
    <property type="entry name" value="RUBREDOXIN_LIKE"/>
    <property type="match status" value="1"/>
</dbReference>
<dbReference type="AlphaFoldDB" id="A4J6M4"/>
<dbReference type="Gene3D" id="2.20.28.10">
    <property type="match status" value="1"/>
</dbReference>
<dbReference type="PROSITE" id="PS50905">
    <property type="entry name" value="FERRITIN_LIKE"/>
    <property type="match status" value="1"/>
</dbReference>
<evidence type="ECO:0000256" key="1">
    <source>
        <dbReference type="ARBA" id="ARBA00001965"/>
    </source>
</evidence>
<gene>
    <name evidence="8" type="ordered locus">Dred_2212</name>
</gene>
<comment type="cofactor">
    <cofactor evidence="1">
        <name>Fe(3+)</name>
        <dbReference type="ChEBI" id="CHEBI:29034"/>
    </cofactor>
</comment>
<dbReference type="SUPFAM" id="SSF47240">
    <property type="entry name" value="Ferritin-like"/>
    <property type="match status" value="1"/>
</dbReference>
<dbReference type="GO" id="GO:0016491">
    <property type="term" value="F:oxidoreductase activity"/>
    <property type="evidence" value="ECO:0007669"/>
    <property type="project" value="InterPro"/>
</dbReference>
<keyword evidence="5" id="KW-0408">Iron</keyword>
<name>A4J6M4_DESRM</name>
<evidence type="ECO:0000256" key="5">
    <source>
        <dbReference type="ARBA" id="ARBA00023004"/>
    </source>
</evidence>
<keyword evidence="9" id="KW-1185">Reference proteome</keyword>
<evidence type="ECO:0000313" key="9">
    <source>
        <dbReference type="Proteomes" id="UP000001556"/>
    </source>
</evidence>
<dbReference type="CDD" id="cd01041">
    <property type="entry name" value="Rubrerythrin"/>
    <property type="match status" value="1"/>
</dbReference>
<sequence length="177" mass="20293">MSLKGTKTEANLKAAFAGESQARNKYTYWASAAKKEGYEQIAGIFIETADNEKEHAKRLLKFLNGITNTKAHLKEAATGENYEYTNMYVEFEKVAREEGFDEIADVFKEIGEVEEEHEKRFLALLKNIEEGKVFKRDEEVKWKCRNCGYVHSGKEAPEICPACAHPQAYYEVLCENY</sequence>
<evidence type="ECO:0000259" key="6">
    <source>
        <dbReference type="PROSITE" id="PS50903"/>
    </source>
</evidence>
<dbReference type="InterPro" id="IPR009078">
    <property type="entry name" value="Ferritin-like_SF"/>
</dbReference>
<evidence type="ECO:0000259" key="7">
    <source>
        <dbReference type="PROSITE" id="PS50905"/>
    </source>
</evidence>
<dbReference type="KEGG" id="drm:Dred_2212"/>
<protein>
    <submittedName>
        <fullName evidence="8">Rubrerythrin</fullName>
    </submittedName>
</protein>
<keyword evidence="3" id="KW-0479">Metal-binding</keyword>
<dbReference type="STRING" id="349161.Dred_2212"/>
<dbReference type="InterPro" id="IPR052364">
    <property type="entry name" value="Rubrerythrin"/>
</dbReference>
<evidence type="ECO:0000313" key="8">
    <source>
        <dbReference type="EMBL" id="ABO50727.1"/>
    </source>
</evidence>
<dbReference type="PANTHER" id="PTHR43865:SF1">
    <property type="entry name" value="RUBRERYTHRIN-RELATED"/>
    <property type="match status" value="1"/>
</dbReference>
<dbReference type="InterPro" id="IPR003251">
    <property type="entry name" value="Rr_diiron-bd_dom"/>
</dbReference>